<dbReference type="Proteomes" id="UP001470023">
    <property type="component" value="Unassembled WGS sequence"/>
</dbReference>
<keyword evidence="5" id="KW-1185">Reference proteome</keyword>
<accession>A0ABV1UKJ2</accession>
<dbReference type="Pfam" id="PF01740">
    <property type="entry name" value="STAS"/>
    <property type="match status" value="1"/>
</dbReference>
<dbReference type="NCBIfam" id="TIGR00377">
    <property type="entry name" value="ant_ant_sig"/>
    <property type="match status" value="1"/>
</dbReference>
<dbReference type="PANTHER" id="PTHR33495">
    <property type="entry name" value="ANTI-SIGMA FACTOR ANTAGONIST TM_1081-RELATED-RELATED"/>
    <property type="match status" value="1"/>
</dbReference>
<organism evidence="4 5">
    <name type="scientific">Streptomyces sp. 900105245</name>
    <dbReference type="NCBI Taxonomy" id="3154379"/>
    <lineage>
        <taxon>Bacteria</taxon>
        <taxon>Bacillati</taxon>
        <taxon>Actinomycetota</taxon>
        <taxon>Actinomycetes</taxon>
        <taxon>Kitasatosporales</taxon>
        <taxon>Streptomycetaceae</taxon>
        <taxon>Streptomyces</taxon>
    </lineage>
</organism>
<comment type="caution">
    <text evidence="4">The sequence shown here is derived from an EMBL/GenBank/DDBJ whole genome shotgun (WGS) entry which is preliminary data.</text>
</comment>
<dbReference type="EMBL" id="JBEPAZ010000093">
    <property type="protein sequence ID" value="MER6434245.1"/>
    <property type="molecule type" value="Genomic_DNA"/>
</dbReference>
<evidence type="ECO:0000259" key="3">
    <source>
        <dbReference type="PROSITE" id="PS50801"/>
    </source>
</evidence>
<comment type="similarity">
    <text evidence="1 2">Belongs to the anti-sigma-factor antagonist family.</text>
</comment>
<dbReference type="InterPro" id="IPR036513">
    <property type="entry name" value="STAS_dom_sf"/>
</dbReference>
<evidence type="ECO:0000313" key="4">
    <source>
        <dbReference type="EMBL" id="MER6434245.1"/>
    </source>
</evidence>
<dbReference type="RefSeq" id="WP_352066109.1">
    <property type="nucleotide sequence ID" value="NZ_JBEPAZ010000093.1"/>
</dbReference>
<feature type="domain" description="STAS" evidence="3">
    <location>
        <begin position="17"/>
        <end position="125"/>
    </location>
</feature>
<dbReference type="InterPro" id="IPR002645">
    <property type="entry name" value="STAS_dom"/>
</dbReference>
<dbReference type="Gene3D" id="3.30.750.24">
    <property type="entry name" value="STAS domain"/>
    <property type="match status" value="1"/>
</dbReference>
<sequence length="125" mass="13359">MEEVVMGTEGVRRLEPLKVASTAMDGITVITVAGEIDQYNAGPLVEALDPGAFGGRPRVVLDMRRVSFMDSSGVNVFLFAHRDFGRAGGWLRLAGVCGSVLRILQLGGLDNVLDCRASLREALSP</sequence>
<evidence type="ECO:0000313" key="5">
    <source>
        <dbReference type="Proteomes" id="UP001470023"/>
    </source>
</evidence>
<dbReference type="PANTHER" id="PTHR33495:SF2">
    <property type="entry name" value="ANTI-SIGMA FACTOR ANTAGONIST TM_1081-RELATED"/>
    <property type="match status" value="1"/>
</dbReference>
<dbReference type="CDD" id="cd07043">
    <property type="entry name" value="STAS_anti-anti-sigma_factors"/>
    <property type="match status" value="1"/>
</dbReference>
<dbReference type="PROSITE" id="PS50801">
    <property type="entry name" value="STAS"/>
    <property type="match status" value="1"/>
</dbReference>
<protein>
    <recommendedName>
        <fullName evidence="2">Anti-sigma factor antagonist</fullName>
    </recommendedName>
</protein>
<reference evidence="4 5" key="1">
    <citation type="submission" date="2024-06" db="EMBL/GenBank/DDBJ databases">
        <title>The Natural Products Discovery Center: Release of the First 8490 Sequenced Strains for Exploring Actinobacteria Biosynthetic Diversity.</title>
        <authorList>
            <person name="Kalkreuter E."/>
            <person name="Kautsar S.A."/>
            <person name="Yang D."/>
            <person name="Bader C.D."/>
            <person name="Teijaro C.N."/>
            <person name="Fluegel L."/>
            <person name="Davis C.M."/>
            <person name="Simpson J.R."/>
            <person name="Lauterbach L."/>
            <person name="Steele A.D."/>
            <person name="Gui C."/>
            <person name="Meng S."/>
            <person name="Li G."/>
            <person name="Viehrig K."/>
            <person name="Ye F."/>
            <person name="Su P."/>
            <person name="Kiefer A.F."/>
            <person name="Nichols A."/>
            <person name="Cepeda A.J."/>
            <person name="Yan W."/>
            <person name="Fan B."/>
            <person name="Jiang Y."/>
            <person name="Adhikari A."/>
            <person name="Zheng C.-J."/>
            <person name="Schuster L."/>
            <person name="Cowan T.M."/>
            <person name="Smanski M.J."/>
            <person name="Chevrette M.G."/>
            <person name="De Carvalho L.P.S."/>
            <person name="Shen B."/>
        </authorList>
    </citation>
    <scope>NUCLEOTIDE SEQUENCE [LARGE SCALE GENOMIC DNA]</scope>
    <source>
        <strain evidence="4 5">NPDC001166</strain>
    </source>
</reference>
<proteinExistence type="inferred from homology"/>
<evidence type="ECO:0000256" key="2">
    <source>
        <dbReference type="RuleBase" id="RU003749"/>
    </source>
</evidence>
<dbReference type="InterPro" id="IPR003658">
    <property type="entry name" value="Anti-sigma_ant"/>
</dbReference>
<name>A0ABV1UKJ2_9ACTN</name>
<dbReference type="SUPFAM" id="SSF52091">
    <property type="entry name" value="SpoIIaa-like"/>
    <property type="match status" value="1"/>
</dbReference>
<gene>
    <name evidence="4" type="ORF">ABT272_42250</name>
</gene>
<evidence type="ECO:0000256" key="1">
    <source>
        <dbReference type="ARBA" id="ARBA00009013"/>
    </source>
</evidence>